<keyword evidence="3" id="KW-0732">Signal</keyword>
<evidence type="ECO:0000313" key="9">
    <source>
        <dbReference type="Proteomes" id="UP000664859"/>
    </source>
</evidence>
<comment type="subcellular location">
    <subcellularLocation>
        <location evidence="1">Nucleus</location>
        <location evidence="1">Nucleolus</location>
    </subcellularLocation>
</comment>
<feature type="domain" description="Nrap protein" evidence="7">
    <location>
        <begin position="947"/>
        <end position="1068"/>
    </location>
</feature>
<accession>A0A836CCE1</accession>
<dbReference type="Gene3D" id="3.30.70.3030">
    <property type="match status" value="1"/>
</dbReference>
<evidence type="ECO:0000259" key="6">
    <source>
        <dbReference type="Pfam" id="PF17406"/>
    </source>
</evidence>
<dbReference type="Pfam" id="PF17405">
    <property type="entry name" value="Nrap_D4"/>
    <property type="match status" value="1"/>
</dbReference>
<dbReference type="InterPro" id="IPR035370">
    <property type="entry name" value="Nrap_D5"/>
</dbReference>
<dbReference type="Proteomes" id="UP000664859">
    <property type="component" value="Unassembled WGS sequence"/>
</dbReference>
<feature type="domain" description="Nrap protein" evidence="5">
    <location>
        <begin position="407"/>
        <end position="665"/>
    </location>
</feature>
<dbReference type="GO" id="GO:0034456">
    <property type="term" value="C:UTP-C complex"/>
    <property type="evidence" value="ECO:0007669"/>
    <property type="project" value="TreeGrafter"/>
</dbReference>
<dbReference type="InterPro" id="IPR035369">
    <property type="entry name" value="Nrap_D4"/>
</dbReference>
<feature type="domain" description="Nrap protein" evidence="6">
    <location>
        <begin position="698"/>
        <end position="737"/>
    </location>
</feature>
<feature type="region of interest" description="Disordered" evidence="2">
    <location>
        <begin position="471"/>
        <end position="498"/>
    </location>
</feature>
<proteinExistence type="inferred from homology"/>
<dbReference type="PANTHER" id="PTHR17972">
    <property type="entry name" value="NUCLEOLAR RNA-ASSOCIATED PROTEIN"/>
    <property type="match status" value="1"/>
</dbReference>
<dbReference type="GO" id="GO:0006409">
    <property type="term" value="P:tRNA export from nucleus"/>
    <property type="evidence" value="ECO:0007669"/>
    <property type="project" value="TreeGrafter"/>
</dbReference>
<name>A0A836CCE1_9STRA</name>
<evidence type="ECO:0000313" key="8">
    <source>
        <dbReference type="EMBL" id="KAG5179918.1"/>
    </source>
</evidence>
<dbReference type="InterPro" id="IPR035368">
    <property type="entry name" value="Nrap_D3"/>
</dbReference>
<dbReference type="PANTHER" id="PTHR17972:SF0">
    <property type="entry name" value="NUCLEOLAR PROTEIN 6"/>
    <property type="match status" value="1"/>
</dbReference>
<dbReference type="Pfam" id="PF17407">
    <property type="entry name" value="Nrap_D6"/>
    <property type="match status" value="1"/>
</dbReference>
<feature type="domain" description="Nrap protein" evidence="6">
    <location>
        <begin position="748"/>
        <end position="906"/>
    </location>
</feature>
<dbReference type="AlphaFoldDB" id="A0A836CCE1"/>
<evidence type="ECO:0000256" key="2">
    <source>
        <dbReference type="SAM" id="MobiDB-lite"/>
    </source>
</evidence>
<feature type="signal peptide" evidence="3">
    <location>
        <begin position="1"/>
        <end position="33"/>
    </location>
</feature>
<feature type="domain" description="Nrap protein" evidence="6">
    <location>
        <begin position="17"/>
        <end position="67"/>
    </location>
</feature>
<dbReference type="Pfam" id="PF17406">
    <property type="entry name" value="Nrap_D5"/>
    <property type="match status" value="3"/>
</dbReference>
<dbReference type="GO" id="GO:0006364">
    <property type="term" value="P:rRNA processing"/>
    <property type="evidence" value="ECO:0007669"/>
    <property type="project" value="TreeGrafter"/>
</dbReference>
<dbReference type="InterPro" id="IPR005554">
    <property type="entry name" value="NOL6/Upt22"/>
</dbReference>
<dbReference type="OrthoDB" id="10251401at2759"/>
<dbReference type="GO" id="GO:0003723">
    <property type="term" value="F:RNA binding"/>
    <property type="evidence" value="ECO:0007669"/>
    <property type="project" value="UniProtKB-KW"/>
</dbReference>
<keyword evidence="9" id="KW-1185">Reference proteome</keyword>
<evidence type="ECO:0000256" key="1">
    <source>
        <dbReference type="RuleBase" id="RU364032"/>
    </source>
</evidence>
<evidence type="ECO:0000259" key="7">
    <source>
        <dbReference type="Pfam" id="PF17407"/>
    </source>
</evidence>
<gene>
    <name evidence="8" type="ORF">JKP88DRAFT_349776</name>
</gene>
<keyword evidence="1" id="KW-0539">Nucleus</keyword>
<dbReference type="InterPro" id="IPR035371">
    <property type="entry name" value="Nrap_D6"/>
</dbReference>
<evidence type="ECO:0000259" key="4">
    <source>
        <dbReference type="Pfam" id="PF17404"/>
    </source>
</evidence>
<dbReference type="Gene3D" id="1.10.1410.10">
    <property type="match status" value="1"/>
</dbReference>
<dbReference type="Pfam" id="PF17404">
    <property type="entry name" value="Nrap_D3"/>
    <property type="match status" value="1"/>
</dbReference>
<reference evidence="8" key="1">
    <citation type="submission" date="2021-02" db="EMBL/GenBank/DDBJ databases">
        <title>First Annotated Genome of the Yellow-green Alga Tribonema minus.</title>
        <authorList>
            <person name="Mahan K.M."/>
        </authorList>
    </citation>
    <scope>NUCLEOTIDE SEQUENCE</scope>
    <source>
        <strain evidence="8">UTEX B ZZ1240</strain>
    </source>
</reference>
<dbReference type="EMBL" id="JAFCMP010000434">
    <property type="protein sequence ID" value="KAG5179918.1"/>
    <property type="molecule type" value="Genomic_DNA"/>
</dbReference>
<sequence>MAAAAVASACIPPRRLAASSALSGLLRFVLLLARHDWAAAPLVVDFHGELAPAHYAAAAEACDAARACGGVSAHAYTAVLVTTGLGFNILARVSAEALAELEADARDTLDLLQRGGSGARAAGSGGGASARTGSAAFSALFLTRASFWRRYDAFVRIPRQKTAPPPPPHARTPRRALAARAAPLLRRALGDRTAAARPLRGASAEDAADFAGAPGTAHAASRDLLATSSSAQLGAAAAAAAAAEAQEELVVGLLLNAESAARAVDCGPSAEDAATAAAFRAFWGTRAELRRFKDGAIVEAVVWGGGGGAGARPREDAVVEEVVRHALARHEPERCGGGGGGSGSSGVRFAGHADVHRLIAASGYSDSGGGSAENGDGSSGSGGSGAVTLASVGAALPAAAAADPDDALTRLAVAAYDALAVKLRALEGLPLRVDAVAAAAPALRFTAALPPLPHALAAGAGEEVPLWGGDARGRRGGGGGIKRVTSQRGSATRDDSGVGALHSPAPHCIAFRYRLLALASVISPVMWCCRARSPRCPLARVVPVLPLVVRFERSSKWPKEAGAVQHTIAAFLLRVSQCLEAQHEVPSRVVTPQGGTQGEGEGEGEGSCEGVALDVFTGGYCFRLRVWNDVEAIALKEAAAKGDTDAAAAVDALERDLMTAPLHHTLDTDAAASVDALERDLVTAPLHHALVAGFHARHRAFGPTARAAQRWVHAHMLSDHVPVEAVELITAALWTQALELITAALWTQGWVHAHMLSDHAPVQVVELIAAALWMQASPLPPPLTALSGLLRFLLLVARHDWAAAPLVVDFHGELAPADHAAAAEACDAARARGGVSAPGAVAGAAAALPCAMFIVAPYDRAAGSGDNSSSALRLDAHLDAHRPEAPVLGRLRALAAASADAMLRWLRTGGSGGSSIDALFVLAPGEAAGFAARIPARSCWRARRRAARAYRNVALGGGGGGAAAALHAGLDPVAQLVRELRRRFGHLALFLRDALAGSSVAVVWRPAAFLPAPLAPLAARYAAAAAAGGGGAAAAAAAAAALPADALSVPNVAQILAEMRAVAGDMADAVVPYW</sequence>
<comment type="caution">
    <text evidence="8">The sequence shown here is derived from an EMBL/GenBank/DDBJ whole genome shotgun (WGS) entry which is preliminary data.</text>
</comment>
<protein>
    <submittedName>
        <fullName evidence="8">Nrap protein-domain-containing protein</fullName>
    </submittedName>
</protein>
<keyword evidence="1" id="KW-0694">RNA-binding</keyword>
<evidence type="ECO:0000256" key="3">
    <source>
        <dbReference type="SAM" id="SignalP"/>
    </source>
</evidence>
<evidence type="ECO:0000259" key="5">
    <source>
        <dbReference type="Pfam" id="PF17405"/>
    </source>
</evidence>
<feature type="domain" description="Nrap protein" evidence="4">
    <location>
        <begin position="149"/>
        <end position="330"/>
    </location>
</feature>
<organism evidence="8 9">
    <name type="scientific">Tribonema minus</name>
    <dbReference type="NCBI Taxonomy" id="303371"/>
    <lineage>
        <taxon>Eukaryota</taxon>
        <taxon>Sar</taxon>
        <taxon>Stramenopiles</taxon>
        <taxon>Ochrophyta</taxon>
        <taxon>PX clade</taxon>
        <taxon>Xanthophyceae</taxon>
        <taxon>Tribonematales</taxon>
        <taxon>Tribonemataceae</taxon>
        <taxon>Tribonema</taxon>
    </lineage>
</organism>
<dbReference type="GO" id="GO:0032545">
    <property type="term" value="C:CURI complex"/>
    <property type="evidence" value="ECO:0007669"/>
    <property type="project" value="TreeGrafter"/>
</dbReference>
<feature type="chain" id="PRO_5032924709" evidence="3">
    <location>
        <begin position="34"/>
        <end position="1074"/>
    </location>
</feature>
<dbReference type="GO" id="GO:0032040">
    <property type="term" value="C:small-subunit processome"/>
    <property type="evidence" value="ECO:0007669"/>
    <property type="project" value="TreeGrafter"/>
</dbReference>
<comment type="similarity">
    <text evidence="1">Belongs to the NRAP family.</text>
</comment>